<keyword evidence="1" id="KW-0496">Mitochondrion</keyword>
<dbReference type="InterPro" id="IPR033181">
    <property type="entry name" value="Mic26_fungi"/>
</dbReference>
<reference evidence="4" key="1">
    <citation type="submission" date="2019-03" db="EMBL/GenBank/DDBJ databases">
        <title>Snf2 controls pulcherriminic acid biosynthesis and connects pigmentation and antifungal activity of the yeast Metschnikowia pulcherrima.</title>
        <authorList>
            <person name="Gore-Lloyd D."/>
            <person name="Sumann I."/>
            <person name="Brachmann A.O."/>
            <person name="Schneeberger K."/>
            <person name="Ortiz-Merino R.A."/>
            <person name="Moreno-Beltran M."/>
            <person name="Schlaefli M."/>
            <person name="Kirner P."/>
            <person name="Santos Kron A."/>
            <person name="Wolfe K.H."/>
            <person name="Piel J."/>
            <person name="Ahrens C.H."/>
            <person name="Henk D."/>
            <person name="Freimoser F.M."/>
        </authorList>
    </citation>
    <scope>NUCLEOTIDE SEQUENCE [LARGE SCALE GENOMIC DNA]</scope>
    <source>
        <strain evidence="4">APC 1.2</strain>
    </source>
</reference>
<dbReference type="AlphaFoldDB" id="A0A4P6XFN6"/>
<keyword evidence="1" id="KW-0472">Membrane</keyword>
<dbReference type="GO" id="GO:0061617">
    <property type="term" value="C:MICOS complex"/>
    <property type="evidence" value="ECO:0007669"/>
    <property type="project" value="UniProtKB-UniRule"/>
</dbReference>
<dbReference type="GO" id="GO:0042407">
    <property type="term" value="P:cristae formation"/>
    <property type="evidence" value="ECO:0007669"/>
    <property type="project" value="InterPro"/>
</dbReference>
<comment type="subcellular location">
    <subcellularLocation>
        <location evidence="1">Mitochondrion inner membrane</location>
    </subcellularLocation>
</comment>
<dbReference type="Pfam" id="PF09769">
    <property type="entry name" value="ApoO"/>
    <property type="match status" value="1"/>
</dbReference>
<organism evidence="3 4">
    <name type="scientific">Metschnikowia aff. pulcherrima</name>
    <dbReference type="NCBI Taxonomy" id="2163413"/>
    <lineage>
        <taxon>Eukaryota</taxon>
        <taxon>Fungi</taxon>
        <taxon>Dikarya</taxon>
        <taxon>Ascomycota</taxon>
        <taxon>Saccharomycotina</taxon>
        <taxon>Pichiomycetes</taxon>
        <taxon>Metschnikowiaceae</taxon>
        <taxon>Metschnikowia</taxon>
    </lineage>
</organism>
<dbReference type="Proteomes" id="UP000292447">
    <property type="component" value="Chromosome I"/>
</dbReference>
<sequence length="244" mass="26760">MSRALFTFACVTSAVAAQSIAKLPVQNESKRRFYENEQQVVPLPGTVTPSTPAEAELLGPRSLVNGVTVRSAAPLESAFRSVREAVFCGYSASYNYLHGKKHAVFETERKVTGTVAALHNKREDLFPNSIYIIIAGLSGNILARNRNIVARAVYPVALGVAAFSYFLPQTFRNTRDFVWAAEQRALPEVAKQQVAAFEQANGFVHLVEETAASSQQKVYSGLESLRHSISKITGLNIDEEVLKK</sequence>
<dbReference type="EMBL" id="CP034456">
    <property type="protein sequence ID" value="QBM86157.1"/>
    <property type="molecule type" value="Genomic_DNA"/>
</dbReference>
<dbReference type="PANTHER" id="PTHR28268:SF1">
    <property type="entry name" value="MICOS SUBUNIT MIC26"/>
    <property type="match status" value="1"/>
</dbReference>
<accession>A0A4P6XFN6</accession>
<dbReference type="PANTHER" id="PTHR28268">
    <property type="entry name" value="MICOS SUBUNIT MIC26"/>
    <property type="match status" value="1"/>
</dbReference>
<evidence type="ECO:0000256" key="2">
    <source>
        <dbReference type="SAM" id="SignalP"/>
    </source>
</evidence>
<keyword evidence="2" id="KW-0732">Signal</keyword>
<gene>
    <name evidence="3" type="primary">MPUL0A07930</name>
    <name evidence="3" type="ORF">METSCH_A07930</name>
</gene>
<keyword evidence="4" id="KW-1185">Reference proteome</keyword>
<evidence type="ECO:0000256" key="1">
    <source>
        <dbReference type="RuleBase" id="RU363021"/>
    </source>
</evidence>
<comment type="function">
    <text evidence="1">Component of the MICOS complex, a large protein complex of the mitochondrial inner membrane that plays crucial roles in the maintenance of crista junctions, inner membrane architecture, and formation of contact sites to the outer membrane.</text>
</comment>
<dbReference type="InterPro" id="IPR019166">
    <property type="entry name" value="MIC26/MIC27"/>
</dbReference>
<keyword evidence="1" id="KW-0999">Mitochondrion inner membrane</keyword>
<dbReference type="GO" id="GO:0044284">
    <property type="term" value="C:mitochondrial crista junction"/>
    <property type="evidence" value="ECO:0007669"/>
    <property type="project" value="TreeGrafter"/>
</dbReference>
<comment type="subunit">
    <text evidence="1">Component of the mitochondrial contact site and cristae organizing system (MICOS) complex.</text>
</comment>
<dbReference type="STRING" id="2163413.A0A4P6XFN6"/>
<feature type="signal peptide" evidence="2">
    <location>
        <begin position="1"/>
        <end position="17"/>
    </location>
</feature>
<proteinExistence type="predicted"/>
<feature type="chain" id="PRO_5020285031" description="MICOS complex subunit" evidence="2">
    <location>
        <begin position="18"/>
        <end position="244"/>
    </location>
</feature>
<protein>
    <recommendedName>
        <fullName evidence="1">MICOS complex subunit</fullName>
    </recommendedName>
</protein>
<name>A0A4P6XFN6_9ASCO</name>
<evidence type="ECO:0000313" key="4">
    <source>
        <dbReference type="Proteomes" id="UP000292447"/>
    </source>
</evidence>
<evidence type="ECO:0000313" key="3">
    <source>
        <dbReference type="EMBL" id="QBM86157.1"/>
    </source>
</evidence>